<accession>A0A3N5C068</accession>
<name>A0A3N5C068_9THEO</name>
<keyword evidence="1" id="KW-1133">Transmembrane helix</keyword>
<feature type="transmembrane region" description="Helical" evidence="1">
    <location>
        <begin position="12"/>
        <end position="28"/>
    </location>
</feature>
<dbReference type="Proteomes" id="UP000282654">
    <property type="component" value="Unassembled WGS sequence"/>
</dbReference>
<gene>
    <name evidence="2" type="ORF">EDD75_0358</name>
</gene>
<comment type="caution">
    <text evidence="2">The sequence shown here is derived from an EMBL/GenBank/DDBJ whole genome shotgun (WGS) entry which is preliminary data.</text>
</comment>
<dbReference type="EMBL" id="RKRE01000001">
    <property type="protein sequence ID" value="RPF49541.1"/>
    <property type="molecule type" value="Genomic_DNA"/>
</dbReference>
<keyword evidence="3" id="KW-1185">Reference proteome</keyword>
<protein>
    <submittedName>
        <fullName evidence="2">Uncharacterized protein</fullName>
    </submittedName>
</protein>
<proteinExistence type="predicted"/>
<keyword evidence="1" id="KW-0812">Transmembrane</keyword>
<feature type="transmembrane region" description="Helical" evidence="1">
    <location>
        <begin position="40"/>
        <end position="64"/>
    </location>
</feature>
<dbReference type="AlphaFoldDB" id="A0A3N5C068"/>
<organism evidence="2 3">
    <name type="scientific">Thermodesulfitimonas autotrophica</name>
    <dbReference type="NCBI Taxonomy" id="1894989"/>
    <lineage>
        <taxon>Bacteria</taxon>
        <taxon>Bacillati</taxon>
        <taxon>Bacillota</taxon>
        <taxon>Clostridia</taxon>
        <taxon>Thermoanaerobacterales</taxon>
        <taxon>Thermoanaerobacteraceae</taxon>
        <taxon>Thermodesulfitimonas</taxon>
    </lineage>
</organism>
<reference evidence="2 3" key="1">
    <citation type="submission" date="2018-11" db="EMBL/GenBank/DDBJ databases">
        <title>Genomic Encyclopedia of Type Strains, Phase IV (KMG-IV): sequencing the most valuable type-strain genomes for metagenomic binning, comparative biology and taxonomic classification.</title>
        <authorList>
            <person name="Goeker M."/>
        </authorList>
    </citation>
    <scope>NUCLEOTIDE SEQUENCE [LARGE SCALE GENOMIC DNA]</scope>
    <source>
        <strain evidence="2 3">DSM 102936</strain>
    </source>
</reference>
<evidence type="ECO:0000256" key="1">
    <source>
        <dbReference type="SAM" id="Phobius"/>
    </source>
</evidence>
<evidence type="ECO:0000313" key="3">
    <source>
        <dbReference type="Proteomes" id="UP000282654"/>
    </source>
</evidence>
<keyword evidence="1" id="KW-0472">Membrane</keyword>
<sequence length="65" mass="7234">MSCTERVCRAKFLVRVAVLLELVLLFFARCCPSLTKSCLFGGLFFVAEAITVLLFVLSVFLFLAP</sequence>
<evidence type="ECO:0000313" key="2">
    <source>
        <dbReference type="EMBL" id="RPF49541.1"/>
    </source>
</evidence>